<proteinExistence type="predicted"/>
<organism evidence="1">
    <name type="scientific">Mantoniella tinhauana virus 1</name>
    <dbReference type="NCBI Taxonomy" id="3111543"/>
    <lineage>
        <taxon>Viruses</taxon>
    </lineage>
</organism>
<name>A0AB38ZLX2_9VIRU</name>
<protein>
    <submittedName>
        <fullName evidence="1">Uncharacterized protein</fullName>
    </submittedName>
</protein>
<accession>A0AB38ZLX2</accession>
<sequence length="59" mass="6931">MYLTAFVNTINTMGPHYANSIYKWIKAAVWDAPLRVYLDVELEVLHLRRTQETSMTTEQ</sequence>
<reference evidence="1" key="1">
    <citation type="submission" date="2024-01" db="EMBL/GenBank/DDBJ databases">
        <title>Genomic and biogeographic characterisation of Mantoniella tinhauana virus 1, the first discovered Mantoniella-infecting prasinovirus.</title>
        <authorList>
            <person name="Rey Redondo E."/>
            <person name="Yung C.C.M."/>
        </authorList>
    </citation>
    <scope>NUCLEOTIDE SEQUENCE</scope>
    <source>
        <strain evidence="1">Lau Fau Shan</strain>
    </source>
</reference>
<evidence type="ECO:0000313" key="1">
    <source>
        <dbReference type="EMBL" id="XAO13365.1"/>
    </source>
</evidence>
<dbReference type="EMBL" id="PP130629">
    <property type="protein sequence ID" value="XAO13365.1"/>
    <property type="molecule type" value="Genomic_DNA"/>
</dbReference>